<dbReference type="AlphaFoldDB" id="A0A556QQA1"/>
<comment type="similarity">
    <text evidence="5">Belongs to the 4-toluene sulfonate uptake permease (TSUP) (TC 2.A.102) family.</text>
</comment>
<dbReference type="PANTHER" id="PTHR43701">
    <property type="entry name" value="MEMBRANE TRANSPORTER PROTEIN MJ0441-RELATED"/>
    <property type="match status" value="1"/>
</dbReference>
<evidence type="ECO:0000313" key="6">
    <source>
        <dbReference type="EMBL" id="TSJ78820.1"/>
    </source>
</evidence>
<evidence type="ECO:0000313" key="7">
    <source>
        <dbReference type="Proteomes" id="UP000315648"/>
    </source>
</evidence>
<keyword evidence="4 5" id="KW-0472">Membrane</keyword>
<evidence type="ECO:0000256" key="1">
    <source>
        <dbReference type="ARBA" id="ARBA00004141"/>
    </source>
</evidence>
<dbReference type="InterPro" id="IPR002781">
    <property type="entry name" value="TM_pro_TauE-like"/>
</dbReference>
<feature type="transmembrane region" description="Helical" evidence="5">
    <location>
        <begin position="197"/>
        <end position="216"/>
    </location>
</feature>
<feature type="transmembrane region" description="Helical" evidence="5">
    <location>
        <begin position="73"/>
        <end position="91"/>
    </location>
</feature>
<feature type="transmembrane region" description="Helical" evidence="5">
    <location>
        <begin position="47"/>
        <end position="66"/>
    </location>
</feature>
<evidence type="ECO:0000256" key="5">
    <source>
        <dbReference type="RuleBase" id="RU363041"/>
    </source>
</evidence>
<reference evidence="6 7" key="1">
    <citation type="submission" date="2019-07" db="EMBL/GenBank/DDBJ databases">
        <title>Description of 53C-WASEF.</title>
        <authorList>
            <person name="Pitt A."/>
            <person name="Hahn M.W."/>
        </authorList>
    </citation>
    <scope>NUCLEOTIDE SEQUENCE [LARGE SCALE GENOMIC DNA]</scope>
    <source>
        <strain evidence="6 7">53C-WASEF</strain>
    </source>
</reference>
<dbReference type="GO" id="GO:0005886">
    <property type="term" value="C:plasma membrane"/>
    <property type="evidence" value="ECO:0007669"/>
    <property type="project" value="UniProtKB-SubCell"/>
</dbReference>
<keyword evidence="7" id="KW-1185">Reference proteome</keyword>
<dbReference type="RefSeq" id="WP_144229161.1">
    <property type="nucleotide sequence ID" value="NZ_CBCRVV010000046.1"/>
</dbReference>
<comment type="subcellular location">
    <subcellularLocation>
        <location evidence="5">Cell membrane</location>
        <topology evidence="5">Multi-pass membrane protein</topology>
    </subcellularLocation>
    <subcellularLocation>
        <location evidence="1">Membrane</location>
        <topology evidence="1">Multi-pass membrane protein</topology>
    </subcellularLocation>
</comment>
<proteinExistence type="inferred from homology"/>
<dbReference type="InterPro" id="IPR051598">
    <property type="entry name" value="TSUP/Inactive_protease-like"/>
</dbReference>
<keyword evidence="5" id="KW-1003">Cell membrane</keyword>
<organism evidence="6 7">
    <name type="scientific">Rariglobus hedericola</name>
    <dbReference type="NCBI Taxonomy" id="2597822"/>
    <lineage>
        <taxon>Bacteria</taxon>
        <taxon>Pseudomonadati</taxon>
        <taxon>Verrucomicrobiota</taxon>
        <taxon>Opitutia</taxon>
        <taxon>Opitutales</taxon>
        <taxon>Opitutaceae</taxon>
        <taxon>Rariglobus</taxon>
    </lineage>
</organism>
<dbReference type="Proteomes" id="UP000315648">
    <property type="component" value="Unassembled WGS sequence"/>
</dbReference>
<dbReference type="Pfam" id="PF01925">
    <property type="entry name" value="TauE"/>
    <property type="match status" value="1"/>
</dbReference>
<dbReference type="EMBL" id="VMBG01000001">
    <property type="protein sequence ID" value="TSJ78820.1"/>
    <property type="molecule type" value="Genomic_DNA"/>
</dbReference>
<dbReference type="PANTHER" id="PTHR43701:SF5">
    <property type="entry name" value="MEMBRANE TRANSPORTER PROTEIN-RELATED"/>
    <property type="match status" value="1"/>
</dbReference>
<protein>
    <recommendedName>
        <fullName evidence="5">Probable membrane transporter protein</fullName>
    </recommendedName>
</protein>
<sequence>MTTDWLILLAPLLLVAVLYGAVGHGGASGYLAVMALAGIAPAVMKPTALTLNLAVSLIGTVLFFRAGHFAWRLFWPFAVTSIPFAFLGGRLSLPTPAFKLLLALALGFAALRLLLPAPKTDALRPAPILLVLIFGAVMGLASGLIGVGGGIFLTPLLLLMRWSNTKTAAAVSAPFIFVNSAAGLAGHSASLHHLPSAWPLLALAVIAGGFLGALWGSRNARLSQLRPVLAAVLGIASLKLVIT</sequence>
<evidence type="ECO:0000256" key="4">
    <source>
        <dbReference type="ARBA" id="ARBA00023136"/>
    </source>
</evidence>
<evidence type="ECO:0000256" key="3">
    <source>
        <dbReference type="ARBA" id="ARBA00022989"/>
    </source>
</evidence>
<accession>A0A556QQA1</accession>
<name>A0A556QQA1_9BACT</name>
<dbReference type="OrthoDB" id="560496at2"/>
<feature type="transmembrane region" description="Helical" evidence="5">
    <location>
        <begin position="127"/>
        <end position="153"/>
    </location>
</feature>
<keyword evidence="2 5" id="KW-0812">Transmembrane</keyword>
<feature type="transmembrane region" description="Helical" evidence="5">
    <location>
        <begin position="97"/>
        <end position="115"/>
    </location>
</feature>
<keyword evidence="3 5" id="KW-1133">Transmembrane helix</keyword>
<gene>
    <name evidence="6" type="ORF">FPL22_05795</name>
</gene>
<evidence type="ECO:0000256" key="2">
    <source>
        <dbReference type="ARBA" id="ARBA00022692"/>
    </source>
</evidence>
<comment type="caution">
    <text evidence="6">The sequence shown here is derived from an EMBL/GenBank/DDBJ whole genome shotgun (WGS) entry which is preliminary data.</text>
</comment>